<gene>
    <name evidence="2" type="ORF">DFH08DRAFT_815864</name>
</gene>
<evidence type="ECO:0000256" key="1">
    <source>
        <dbReference type="SAM" id="MobiDB-lite"/>
    </source>
</evidence>
<dbReference type="EMBL" id="JARIHO010000039">
    <property type="protein sequence ID" value="KAJ7328362.1"/>
    <property type="molecule type" value="Genomic_DNA"/>
</dbReference>
<proteinExistence type="predicted"/>
<comment type="caution">
    <text evidence="2">The sequence shown here is derived from an EMBL/GenBank/DDBJ whole genome shotgun (WGS) entry which is preliminary data.</text>
</comment>
<feature type="region of interest" description="Disordered" evidence="1">
    <location>
        <begin position="60"/>
        <end position="154"/>
    </location>
</feature>
<protein>
    <submittedName>
        <fullName evidence="2">Uncharacterized protein</fullName>
    </submittedName>
</protein>
<feature type="compositionally biased region" description="Basic and acidic residues" evidence="1">
    <location>
        <begin position="65"/>
        <end position="75"/>
    </location>
</feature>
<sequence>MAGRGCYRQCRNCGATPIVGTLVLKHVKYHSTVVVPPTVIIGKFYLTSIPFTLHKLPDRAIQQPREGDQVLERARRSSSGHGMQSVCLPESSSSELRARQNNNNRPLKVHVVREMDMSYDDGHPTDGARKYSGQEAPQQKDMLLILDSQKPNVP</sequence>
<dbReference type="Proteomes" id="UP001218218">
    <property type="component" value="Unassembled WGS sequence"/>
</dbReference>
<evidence type="ECO:0000313" key="3">
    <source>
        <dbReference type="Proteomes" id="UP001218218"/>
    </source>
</evidence>
<feature type="compositionally biased region" description="Basic and acidic residues" evidence="1">
    <location>
        <begin position="111"/>
        <end position="129"/>
    </location>
</feature>
<organism evidence="2 3">
    <name type="scientific">Mycena albidolilacea</name>
    <dbReference type="NCBI Taxonomy" id="1033008"/>
    <lineage>
        <taxon>Eukaryota</taxon>
        <taxon>Fungi</taxon>
        <taxon>Dikarya</taxon>
        <taxon>Basidiomycota</taxon>
        <taxon>Agaricomycotina</taxon>
        <taxon>Agaricomycetes</taxon>
        <taxon>Agaricomycetidae</taxon>
        <taxon>Agaricales</taxon>
        <taxon>Marasmiineae</taxon>
        <taxon>Mycenaceae</taxon>
        <taxon>Mycena</taxon>
    </lineage>
</organism>
<accession>A0AAD6ZLF1</accession>
<name>A0AAD6ZLF1_9AGAR</name>
<feature type="compositionally biased region" description="Polar residues" evidence="1">
    <location>
        <begin position="90"/>
        <end position="105"/>
    </location>
</feature>
<keyword evidence="3" id="KW-1185">Reference proteome</keyword>
<dbReference type="AlphaFoldDB" id="A0AAD6ZLF1"/>
<evidence type="ECO:0000313" key="2">
    <source>
        <dbReference type="EMBL" id="KAJ7328362.1"/>
    </source>
</evidence>
<reference evidence="2" key="1">
    <citation type="submission" date="2023-03" db="EMBL/GenBank/DDBJ databases">
        <title>Massive genome expansion in bonnet fungi (Mycena s.s.) driven by repeated elements and novel gene families across ecological guilds.</title>
        <authorList>
            <consortium name="Lawrence Berkeley National Laboratory"/>
            <person name="Harder C.B."/>
            <person name="Miyauchi S."/>
            <person name="Viragh M."/>
            <person name="Kuo A."/>
            <person name="Thoen E."/>
            <person name="Andreopoulos B."/>
            <person name="Lu D."/>
            <person name="Skrede I."/>
            <person name="Drula E."/>
            <person name="Henrissat B."/>
            <person name="Morin E."/>
            <person name="Kohler A."/>
            <person name="Barry K."/>
            <person name="LaButti K."/>
            <person name="Morin E."/>
            <person name="Salamov A."/>
            <person name="Lipzen A."/>
            <person name="Mereny Z."/>
            <person name="Hegedus B."/>
            <person name="Baldrian P."/>
            <person name="Stursova M."/>
            <person name="Weitz H."/>
            <person name="Taylor A."/>
            <person name="Grigoriev I.V."/>
            <person name="Nagy L.G."/>
            <person name="Martin F."/>
            <person name="Kauserud H."/>
        </authorList>
    </citation>
    <scope>NUCLEOTIDE SEQUENCE</scope>
    <source>
        <strain evidence="2">CBHHK002</strain>
    </source>
</reference>